<dbReference type="Gene3D" id="3.30.413.10">
    <property type="entry name" value="Sulfite Reductase Hemoprotein, domain 1"/>
    <property type="match status" value="2"/>
</dbReference>
<keyword evidence="4 15" id="KW-0028">Amino-acid biosynthesis</keyword>
<organism evidence="18 19">
    <name type="scientific">Rubellicoccus peritrichatus</name>
    <dbReference type="NCBI Taxonomy" id="3080537"/>
    <lineage>
        <taxon>Bacteria</taxon>
        <taxon>Pseudomonadati</taxon>
        <taxon>Verrucomicrobiota</taxon>
        <taxon>Opitutia</taxon>
        <taxon>Puniceicoccales</taxon>
        <taxon>Cerasicoccaceae</taxon>
        <taxon>Rubellicoccus</taxon>
    </lineage>
</organism>
<comment type="pathway">
    <text evidence="1 15">Sulfur metabolism; hydrogen sulfide biosynthesis; hydrogen sulfide from sulfite (NADPH route): step 1/1.</text>
</comment>
<keyword evidence="5 15" id="KW-0349">Heme</keyword>
<dbReference type="InterPro" id="IPR045169">
    <property type="entry name" value="NO2/SO3_Rdtase_4Fe4S_prot"/>
</dbReference>
<dbReference type="GO" id="GO:0004783">
    <property type="term" value="F:sulfite reductase (NADPH) activity"/>
    <property type="evidence" value="ECO:0007669"/>
    <property type="project" value="UniProtKB-UniRule"/>
</dbReference>
<reference evidence="18 19" key="1">
    <citation type="submission" date="2023-10" db="EMBL/GenBank/DDBJ databases">
        <title>Rubellicoccus peritrichatus gen. nov., sp. nov., isolated from an algae of coral reef tank.</title>
        <authorList>
            <person name="Luo J."/>
        </authorList>
    </citation>
    <scope>NUCLEOTIDE SEQUENCE [LARGE SCALE GENOMIC DNA]</scope>
    <source>
        <strain evidence="18 19">CR14</strain>
    </source>
</reference>
<comment type="similarity">
    <text evidence="2 15">Belongs to the nitrite and sulfite reductase 4Fe-4S domain family.</text>
</comment>
<proteinExistence type="inferred from homology"/>
<dbReference type="GO" id="GO:0051539">
    <property type="term" value="F:4 iron, 4 sulfur cluster binding"/>
    <property type="evidence" value="ECO:0007669"/>
    <property type="project" value="UniProtKB-KW"/>
</dbReference>
<dbReference type="GO" id="GO:0009337">
    <property type="term" value="C:sulfite reductase complex (NADPH)"/>
    <property type="evidence" value="ECO:0007669"/>
    <property type="project" value="InterPro"/>
</dbReference>
<evidence type="ECO:0000256" key="7">
    <source>
        <dbReference type="ARBA" id="ARBA00022857"/>
    </source>
</evidence>
<feature type="binding site" description="axial binding residue" evidence="15">
    <location>
        <position position="481"/>
    </location>
    <ligand>
        <name>siroheme</name>
        <dbReference type="ChEBI" id="CHEBI:60052"/>
    </ligand>
    <ligandPart>
        <name>Fe</name>
        <dbReference type="ChEBI" id="CHEBI:18248"/>
    </ligandPart>
</feature>
<evidence type="ECO:0000256" key="13">
    <source>
        <dbReference type="ARBA" id="ARBA00057160"/>
    </source>
</evidence>
<evidence type="ECO:0000256" key="2">
    <source>
        <dbReference type="ARBA" id="ARBA00010429"/>
    </source>
</evidence>
<feature type="binding site" evidence="15">
    <location>
        <position position="481"/>
    </location>
    <ligand>
        <name>[4Fe-4S] cluster</name>
        <dbReference type="ChEBI" id="CHEBI:49883"/>
    </ligand>
</feature>
<keyword evidence="3 15" id="KW-0004">4Fe-4S</keyword>
<dbReference type="Pfam" id="PF03460">
    <property type="entry name" value="NIR_SIR_ferr"/>
    <property type="match status" value="2"/>
</dbReference>
<dbReference type="SUPFAM" id="SSF55124">
    <property type="entry name" value="Nitrite/Sulfite reductase N-terminal domain-like"/>
    <property type="match status" value="2"/>
</dbReference>
<dbReference type="InterPro" id="IPR045854">
    <property type="entry name" value="NO2/SO3_Rdtase_4Fe4S_sf"/>
</dbReference>
<dbReference type="SUPFAM" id="SSF56014">
    <property type="entry name" value="Nitrite and sulphite reductase 4Fe-4S domain-like"/>
    <property type="match status" value="2"/>
</dbReference>
<dbReference type="GO" id="GO:0019344">
    <property type="term" value="P:cysteine biosynthetic process"/>
    <property type="evidence" value="ECO:0007669"/>
    <property type="project" value="UniProtKB-KW"/>
</dbReference>
<dbReference type="InterPro" id="IPR006067">
    <property type="entry name" value="NO2/SO3_Rdtase_4Fe4S_dom"/>
</dbReference>
<evidence type="ECO:0000259" key="16">
    <source>
        <dbReference type="Pfam" id="PF01077"/>
    </source>
</evidence>
<feature type="domain" description="Nitrite/sulphite reductase 4Fe-4S" evidence="16">
    <location>
        <begin position="472"/>
        <end position="566"/>
    </location>
</feature>
<dbReference type="FunFam" id="3.30.413.10:FF:000004">
    <property type="entry name" value="Sulfite reductase [NADPH] hemoprotein beta-component"/>
    <property type="match status" value="1"/>
</dbReference>
<dbReference type="NCBIfam" id="TIGR02041">
    <property type="entry name" value="CysI"/>
    <property type="match status" value="1"/>
</dbReference>
<dbReference type="KEGG" id="puo:RZN69_15135"/>
<keyword evidence="8 15" id="KW-0560">Oxidoreductase</keyword>
<dbReference type="RefSeq" id="WP_317832025.1">
    <property type="nucleotide sequence ID" value="NZ_CP136920.1"/>
</dbReference>
<feature type="binding site" evidence="15">
    <location>
        <position position="432"/>
    </location>
    <ligand>
        <name>[4Fe-4S] cluster</name>
        <dbReference type="ChEBI" id="CHEBI:49883"/>
    </ligand>
</feature>
<keyword evidence="9 15" id="KW-0408">Iron</keyword>
<evidence type="ECO:0000256" key="11">
    <source>
        <dbReference type="ARBA" id="ARBA00023192"/>
    </source>
</evidence>
<keyword evidence="7 15" id="KW-0521">NADP</keyword>
<gene>
    <name evidence="15 18" type="primary">cysI</name>
    <name evidence="18" type="ORF">RZN69_15135</name>
</gene>
<feature type="binding site" evidence="15">
    <location>
        <position position="477"/>
    </location>
    <ligand>
        <name>[4Fe-4S] cluster</name>
        <dbReference type="ChEBI" id="CHEBI:49883"/>
    </ligand>
</feature>
<comment type="cofactor">
    <cofactor evidence="15">
        <name>siroheme</name>
        <dbReference type="ChEBI" id="CHEBI:60052"/>
    </cofactor>
    <text evidence="15">Binds 1 siroheme per subunit.</text>
</comment>
<evidence type="ECO:0000256" key="9">
    <source>
        <dbReference type="ARBA" id="ARBA00023004"/>
    </source>
</evidence>
<dbReference type="PANTHER" id="PTHR11493:SF47">
    <property type="entry name" value="SULFITE REDUCTASE [NADPH] SUBUNIT BETA"/>
    <property type="match status" value="1"/>
</dbReference>
<accession>A0AAQ3L5S4</accession>
<protein>
    <recommendedName>
        <fullName evidence="15">Sulfite reductase [NADPH] hemoprotein beta-component</fullName>
        <shortName evidence="15">SiR-HP</shortName>
        <shortName evidence="15">SiRHP</shortName>
        <ecNumber evidence="15">1.8.1.2</ecNumber>
    </recommendedName>
</protein>
<dbReference type="InterPro" id="IPR011786">
    <property type="entry name" value="CysI"/>
</dbReference>
<dbReference type="EMBL" id="CP136920">
    <property type="protein sequence ID" value="WOO39959.1"/>
    <property type="molecule type" value="Genomic_DNA"/>
</dbReference>
<comment type="cofactor">
    <cofactor evidence="15">
        <name>[4Fe-4S] cluster</name>
        <dbReference type="ChEBI" id="CHEBI:49883"/>
    </cofactor>
    <text evidence="15">Binds 1 [4Fe-4S] cluster per subunit.</text>
</comment>
<sequence length="570" mass="63779">MPTIEEPKKLAKNEGLKTASNFLRGTILEGLADVSTGALSDDDTQLTKFHGIYQQDDRDVRNERRKQKLEKAFSFMIRVRVPGGVSTPHQWLEMDRLSDDYANGTIKLTTRQAFQFHGVIKSNLKSTIKEINDSLLDTVAACGDVNRNVMCNPNPYQSAIHQEVYEVSKAISDHLTPATRAYHEIWLDGEKVESTQEDEEPIYGETYLPRKFKTVIAVPPSNDVDIFAHCLGFIAIIEDDKLVGFNITVGGGMGMTHNNKKTYPRLADVLGFCKTEDAVKFAEAIVITQRDFGDRSDRKHARLKYTVEDMGLDAFRAEVNKRAGIELGGAKPFQFDSTGDRYGWTEGLNGKWNLTLFIENGRVKDTADYPMKKGLREIAKVHDGDFRLTANQNLIIGNVSVKNKKAIDKLINEYGLNRGFDSSGLRLNSMACVALPTCGLALAESERYLPDLVSELEAIIDDAGLHEDAIVIRSTGCPNGCARPFMAEIGLVGRSPGKYNLYLGAAFSGERMNKLYKESLTNDQIISELDPIIRRYAKEREANERFGDFVIRTGYVKPVRVAKEDWWAPN</sequence>
<keyword evidence="10 15" id="KW-0411">Iron-sulfur</keyword>
<dbReference type="NCBIfam" id="NF010029">
    <property type="entry name" value="PRK13504.1"/>
    <property type="match status" value="1"/>
</dbReference>
<evidence type="ECO:0000256" key="14">
    <source>
        <dbReference type="ARBA" id="ARBA00062253"/>
    </source>
</evidence>
<evidence type="ECO:0000256" key="6">
    <source>
        <dbReference type="ARBA" id="ARBA00022723"/>
    </source>
</evidence>
<comment type="subunit">
    <text evidence="14 15">Alpha(8)-beta(8). The alpha component is a flavoprotein, the beta component is a hemoprotein.</text>
</comment>
<evidence type="ECO:0000256" key="10">
    <source>
        <dbReference type="ARBA" id="ARBA00023014"/>
    </source>
</evidence>
<feature type="binding site" evidence="15">
    <location>
        <position position="438"/>
    </location>
    <ligand>
        <name>[4Fe-4S] cluster</name>
        <dbReference type="ChEBI" id="CHEBI:49883"/>
    </ligand>
</feature>
<dbReference type="PANTHER" id="PTHR11493">
    <property type="entry name" value="SULFITE REDUCTASE [NADPH] SUBUNIT BETA-RELATED"/>
    <property type="match status" value="1"/>
</dbReference>
<dbReference type="GO" id="GO:0050661">
    <property type="term" value="F:NADP binding"/>
    <property type="evidence" value="ECO:0007669"/>
    <property type="project" value="InterPro"/>
</dbReference>
<dbReference type="HAMAP" id="MF_01540">
    <property type="entry name" value="CysI"/>
    <property type="match status" value="1"/>
</dbReference>
<dbReference type="PROSITE" id="PS00365">
    <property type="entry name" value="NIR_SIR"/>
    <property type="match status" value="1"/>
</dbReference>
<comment type="catalytic activity">
    <reaction evidence="12 15">
        <text>hydrogen sulfide + 3 NADP(+) + 3 H2O = sulfite + 3 NADPH + 4 H(+)</text>
        <dbReference type="Rhea" id="RHEA:13801"/>
        <dbReference type="ChEBI" id="CHEBI:15377"/>
        <dbReference type="ChEBI" id="CHEBI:15378"/>
        <dbReference type="ChEBI" id="CHEBI:17359"/>
        <dbReference type="ChEBI" id="CHEBI:29919"/>
        <dbReference type="ChEBI" id="CHEBI:57783"/>
        <dbReference type="ChEBI" id="CHEBI:58349"/>
        <dbReference type="EC" id="1.8.1.2"/>
    </reaction>
</comment>
<evidence type="ECO:0000256" key="8">
    <source>
        <dbReference type="ARBA" id="ARBA00023002"/>
    </source>
</evidence>
<dbReference type="GO" id="GO:0050311">
    <property type="term" value="F:sulfite reductase (ferredoxin) activity"/>
    <property type="evidence" value="ECO:0007669"/>
    <property type="project" value="TreeGrafter"/>
</dbReference>
<evidence type="ECO:0000256" key="1">
    <source>
        <dbReference type="ARBA" id="ARBA00004774"/>
    </source>
</evidence>
<evidence type="ECO:0000313" key="18">
    <source>
        <dbReference type="EMBL" id="WOO39959.1"/>
    </source>
</evidence>
<feature type="domain" description="Nitrite/Sulfite reductase ferredoxin-like" evidence="17">
    <location>
        <begin position="349"/>
        <end position="413"/>
    </location>
</feature>
<dbReference type="Proteomes" id="UP001304300">
    <property type="component" value="Chromosome"/>
</dbReference>
<dbReference type="GO" id="GO:0000103">
    <property type="term" value="P:sulfate assimilation"/>
    <property type="evidence" value="ECO:0007669"/>
    <property type="project" value="UniProtKB-UniRule"/>
</dbReference>
<dbReference type="FunFam" id="3.30.413.10:FF:000003">
    <property type="entry name" value="Sulfite reductase [NADPH] hemoprotein beta-component"/>
    <property type="match status" value="1"/>
</dbReference>
<dbReference type="InterPro" id="IPR036136">
    <property type="entry name" value="Nit/Sulf_reduc_fer-like_dom_sf"/>
</dbReference>
<keyword evidence="19" id="KW-1185">Reference proteome</keyword>
<evidence type="ECO:0000256" key="3">
    <source>
        <dbReference type="ARBA" id="ARBA00022485"/>
    </source>
</evidence>
<comment type="function">
    <text evidence="13 15">Component of the sulfite reductase complex that catalyzes the 6-electron reduction of sulfite to sulfide. This is one of several activities required for the biosynthesis of L-cysteine from sulfate.</text>
</comment>
<feature type="domain" description="Nitrite/sulphite reductase 4Fe-4S" evidence="16">
    <location>
        <begin position="168"/>
        <end position="325"/>
    </location>
</feature>
<dbReference type="AlphaFoldDB" id="A0AAQ3L5S4"/>
<name>A0AAQ3L5S4_9BACT</name>
<keyword evidence="11 15" id="KW-0198">Cysteine biosynthesis</keyword>
<feature type="domain" description="Nitrite/Sulfite reductase ferredoxin-like" evidence="17">
    <location>
        <begin position="75"/>
        <end position="132"/>
    </location>
</feature>
<evidence type="ECO:0000256" key="15">
    <source>
        <dbReference type="HAMAP-Rule" id="MF_01540"/>
    </source>
</evidence>
<dbReference type="InterPro" id="IPR006066">
    <property type="entry name" value="NO2/SO3_Rdtase_FeS/sirohaem_BS"/>
</dbReference>
<dbReference type="InterPro" id="IPR005117">
    <property type="entry name" value="NiRdtase/SiRdtase_haem-b_fer"/>
</dbReference>
<evidence type="ECO:0000313" key="19">
    <source>
        <dbReference type="Proteomes" id="UP001304300"/>
    </source>
</evidence>
<dbReference type="GO" id="GO:0020037">
    <property type="term" value="F:heme binding"/>
    <property type="evidence" value="ECO:0007669"/>
    <property type="project" value="InterPro"/>
</dbReference>
<dbReference type="GO" id="GO:0070814">
    <property type="term" value="P:hydrogen sulfide biosynthetic process"/>
    <property type="evidence" value="ECO:0007669"/>
    <property type="project" value="UniProtKB-UniRule"/>
</dbReference>
<evidence type="ECO:0000256" key="12">
    <source>
        <dbReference type="ARBA" id="ARBA00052219"/>
    </source>
</evidence>
<dbReference type="PRINTS" id="PR00397">
    <property type="entry name" value="SIROHAEM"/>
</dbReference>
<dbReference type="EC" id="1.8.1.2" evidence="15"/>
<evidence type="ECO:0000256" key="5">
    <source>
        <dbReference type="ARBA" id="ARBA00022617"/>
    </source>
</evidence>
<dbReference type="Pfam" id="PF01077">
    <property type="entry name" value="NIR_SIR"/>
    <property type="match status" value="2"/>
</dbReference>
<dbReference type="GO" id="GO:0046872">
    <property type="term" value="F:metal ion binding"/>
    <property type="evidence" value="ECO:0007669"/>
    <property type="project" value="UniProtKB-KW"/>
</dbReference>
<evidence type="ECO:0000259" key="17">
    <source>
        <dbReference type="Pfam" id="PF03460"/>
    </source>
</evidence>
<evidence type="ECO:0000256" key="4">
    <source>
        <dbReference type="ARBA" id="ARBA00022605"/>
    </source>
</evidence>
<keyword evidence="6 15" id="KW-0479">Metal-binding</keyword>